<gene>
    <name evidence="1" type="ORF">EH105704_08_00420</name>
</gene>
<evidence type="ECO:0000313" key="1">
    <source>
        <dbReference type="EMBL" id="GAB52664.1"/>
    </source>
</evidence>
<organism evidence="1 2">
    <name type="scientific">Atlantibacter hermannii NBRC 105704</name>
    <dbReference type="NCBI Taxonomy" id="1115512"/>
    <lineage>
        <taxon>Bacteria</taxon>
        <taxon>Pseudomonadati</taxon>
        <taxon>Pseudomonadota</taxon>
        <taxon>Gammaproteobacteria</taxon>
        <taxon>Enterobacterales</taxon>
        <taxon>Enterobacteriaceae</taxon>
        <taxon>Atlantibacter</taxon>
    </lineage>
</organism>
<reference evidence="1 2" key="1">
    <citation type="submission" date="2012-02" db="EMBL/GenBank/DDBJ databases">
        <title>Whole genome shotgun sequence of Escherichia hermannii NBRC 105704.</title>
        <authorList>
            <person name="Yoshida I."/>
            <person name="Hosoyama A."/>
            <person name="Tsuchikane K."/>
            <person name="Katsumata H."/>
            <person name="Yamazaki S."/>
            <person name="Fujita N."/>
        </authorList>
    </citation>
    <scope>NUCLEOTIDE SEQUENCE [LARGE SCALE GENOMIC DNA]</scope>
    <source>
        <strain evidence="1 2">NBRC 105704</strain>
    </source>
</reference>
<name>H5V3V6_ATLHE</name>
<dbReference type="EMBL" id="BAFF01000008">
    <property type="protein sequence ID" value="GAB52664.1"/>
    <property type="molecule type" value="Genomic_DNA"/>
</dbReference>
<keyword evidence="2" id="KW-1185">Reference proteome</keyword>
<comment type="caution">
    <text evidence="1">The sequence shown here is derived from an EMBL/GenBank/DDBJ whole genome shotgun (WGS) entry which is preliminary data.</text>
</comment>
<proteinExistence type="predicted"/>
<protein>
    <submittedName>
        <fullName evidence="1">Uncharacterized protein</fullName>
    </submittedName>
</protein>
<dbReference type="Proteomes" id="UP000010297">
    <property type="component" value="Unassembled WGS sequence"/>
</dbReference>
<sequence length="96" mass="11457">MGAVNKQYLVKDKKLYGSIFWIKILKEKCISERNDKTFPLDDANNKILLLYIFINKITHAYIKKRNIHNMDALKPLLIKGDYHWLPFYAKLMHFIS</sequence>
<evidence type="ECO:0000313" key="2">
    <source>
        <dbReference type="Proteomes" id="UP000010297"/>
    </source>
</evidence>
<accession>H5V3V6</accession>
<dbReference type="AlphaFoldDB" id="H5V3V6"/>